<feature type="compositionally biased region" description="Basic and acidic residues" evidence="1">
    <location>
        <begin position="441"/>
        <end position="452"/>
    </location>
</feature>
<feature type="compositionally biased region" description="Basic and acidic residues" evidence="1">
    <location>
        <begin position="19"/>
        <end position="35"/>
    </location>
</feature>
<feature type="region of interest" description="Disordered" evidence="1">
    <location>
        <begin position="344"/>
        <end position="487"/>
    </location>
</feature>
<dbReference type="Proteomes" id="UP001233999">
    <property type="component" value="Unassembled WGS sequence"/>
</dbReference>
<comment type="caution">
    <text evidence="2">The sequence shown here is derived from an EMBL/GenBank/DDBJ whole genome shotgun (WGS) entry which is preliminary data.</text>
</comment>
<feature type="compositionally biased region" description="Low complexity" evidence="1">
    <location>
        <begin position="126"/>
        <end position="135"/>
    </location>
</feature>
<feature type="compositionally biased region" description="Polar residues" evidence="1">
    <location>
        <begin position="177"/>
        <end position="189"/>
    </location>
</feature>
<sequence>MILYFYSYPSPRDSIPDLTIHENGRGVPARSRDLPEDQPPPQTHQQNGRTHPQHNIDNIRHSFPPDVKLHQKRTSHQHPENNLLNGYVATDRIRDSSVHELRSSDSYLHGRRTSDDQYPPQELHQKQIPQQQQRNQQRHDASTREMSQTHHLQRHLSSDQDTRNSSSSGDQRYLEQSEISQRPESITPEQTHRIRTVYPESDSEVEDLMRVPTVSFLLTERGEPIEIHPVEGKHMIKTSRDRKGTKLLPMEPISSAPKSLKASLKAKSVDTISEEPKMKLLQKERVSIEEQKETYIFGGKPKLSSNRSLDIEAGKVTRFEDTPSPESLHWRYDSRDANYLRYERQHPSSPSDPGFVRHTAHNWPESAPRTPSPSLTGPIRTMGERLQNWPSSRSKTPSQSPQSAMQSPVSSQRVQWSPQQSSDEGDYAMAIPPQMPSKPPVSEHKEKQKTEQHEDEEVPSGGSLTTQLLQKWLKQRKTKISKTKSEP</sequence>
<evidence type="ECO:0000313" key="3">
    <source>
        <dbReference type="Proteomes" id="UP001233999"/>
    </source>
</evidence>
<gene>
    <name evidence="2" type="ORF">L9F63_018111</name>
</gene>
<feature type="compositionally biased region" description="Polar residues" evidence="1">
    <location>
        <begin position="413"/>
        <end position="422"/>
    </location>
</feature>
<feature type="region of interest" description="Disordered" evidence="1">
    <location>
        <begin position="98"/>
        <end position="200"/>
    </location>
</feature>
<feature type="region of interest" description="Disordered" evidence="1">
    <location>
        <begin position="69"/>
        <end position="88"/>
    </location>
</feature>
<name>A0AAD7ZX61_DIPPU</name>
<evidence type="ECO:0000313" key="2">
    <source>
        <dbReference type="EMBL" id="KAJ9588529.1"/>
    </source>
</evidence>
<feature type="compositionally biased region" description="Low complexity" evidence="1">
    <location>
        <begin position="397"/>
        <end position="412"/>
    </location>
</feature>
<protein>
    <submittedName>
        <fullName evidence="2">Uncharacterized protein</fullName>
    </submittedName>
</protein>
<proteinExistence type="predicted"/>
<dbReference type="EMBL" id="JASPKZ010005674">
    <property type="protein sequence ID" value="KAJ9588529.1"/>
    <property type="molecule type" value="Genomic_DNA"/>
</dbReference>
<dbReference type="AlphaFoldDB" id="A0AAD7ZX61"/>
<reference evidence="2" key="1">
    <citation type="journal article" date="2023" name="IScience">
        <title>Live-bearing cockroach genome reveals convergent evolutionary mechanisms linked to viviparity in insects and beyond.</title>
        <authorList>
            <person name="Fouks B."/>
            <person name="Harrison M.C."/>
            <person name="Mikhailova A.A."/>
            <person name="Marchal E."/>
            <person name="English S."/>
            <person name="Carruthers M."/>
            <person name="Jennings E.C."/>
            <person name="Chiamaka E.L."/>
            <person name="Frigard R.A."/>
            <person name="Pippel M."/>
            <person name="Attardo G.M."/>
            <person name="Benoit J.B."/>
            <person name="Bornberg-Bauer E."/>
            <person name="Tobe S.S."/>
        </authorList>
    </citation>
    <scope>NUCLEOTIDE SEQUENCE</scope>
    <source>
        <strain evidence="2">Stay&amp;Tobe</strain>
    </source>
</reference>
<accession>A0AAD7ZX61</accession>
<reference evidence="2" key="2">
    <citation type="submission" date="2023-05" db="EMBL/GenBank/DDBJ databases">
        <authorList>
            <person name="Fouks B."/>
        </authorList>
    </citation>
    <scope>NUCLEOTIDE SEQUENCE</scope>
    <source>
        <strain evidence="2">Stay&amp;Tobe</strain>
        <tissue evidence="2">Testes</tissue>
    </source>
</reference>
<feature type="compositionally biased region" description="Polar residues" evidence="1">
    <location>
        <begin position="43"/>
        <end position="56"/>
    </location>
</feature>
<evidence type="ECO:0000256" key="1">
    <source>
        <dbReference type="SAM" id="MobiDB-lite"/>
    </source>
</evidence>
<organism evidence="2 3">
    <name type="scientific">Diploptera punctata</name>
    <name type="common">Pacific beetle cockroach</name>
    <dbReference type="NCBI Taxonomy" id="6984"/>
    <lineage>
        <taxon>Eukaryota</taxon>
        <taxon>Metazoa</taxon>
        <taxon>Ecdysozoa</taxon>
        <taxon>Arthropoda</taxon>
        <taxon>Hexapoda</taxon>
        <taxon>Insecta</taxon>
        <taxon>Pterygota</taxon>
        <taxon>Neoptera</taxon>
        <taxon>Polyneoptera</taxon>
        <taxon>Dictyoptera</taxon>
        <taxon>Blattodea</taxon>
        <taxon>Blaberoidea</taxon>
        <taxon>Blaberidae</taxon>
        <taxon>Diplopterinae</taxon>
        <taxon>Diploptera</taxon>
    </lineage>
</organism>
<keyword evidence="3" id="KW-1185">Reference proteome</keyword>
<feature type="compositionally biased region" description="Basic residues" evidence="1">
    <location>
        <begin position="473"/>
        <end position="487"/>
    </location>
</feature>
<feature type="region of interest" description="Disordered" evidence="1">
    <location>
        <begin position="13"/>
        <end position="63"/>
    </location>
</feature>